<feature type="region of interest" description="Disordered" evidence="1">
    <location>
        <begin position="251"/>
        <end position="298"/>
    </location>
</feature>
<feature type="domain" description="DUF2382" evidence="2">
    <location>
        <begin position="145"/>
        <end position="254"/>
    </location>
</feature>
<evidence type="ECO:0000313" key="4">
    <source>
        <dbReference type="EMBL" id="MEI4769810.1"/>
    </source>
</evidence>
<gene>
    <name evidence="4" type="ORF">WAX74_09160</name>
</gene>
<dbReference type="PANTHER" id="PTHR38463">
    <property type="entry name" value="STRESS RESPONSE PROTEIN YSNF"/>
    <property type="match status" value="1"/>
</dbReference>
<comment type="caution">
    <text evidence="4">The sequence shown here is derived from an EMBL/GenBank/DDBJ whole genome shotgun (WGS) entry which is preliminary data.</text>
</comment>
<protein>
    <submittedName>
        <fullName evidence="4">YsnF/AvaK domain-containing protein</fullName>
    </submittedName>
</protein>
<evidence type="ECO:0000256" key="1">
    <source>
        <dbReference type="SAM" id="MobiDB-lite"/>
    </source>
</evidence>
<dbReference type="RefSeq" id="WP_336497363.1">
    <property type="nucleotide sequence ID" value="NZ_JBAWSY010000005.1"/>
</dbReference>
<dbReference type="PANTHER" id="PTHR38463:SF1">
    <property type="entry name" value="STRESS RESPONSE PROTEIN YSNF"/>
    <property type="match status" value="1"/>
</dbReference>
<reference evidence="4 5" key="1">
    <citation type="submission" date="2024-01" db="EMBL/GenBank/DDBJ databases">
        <title>Seven novel Bacillus-like species.</title>
        <authorList>
            <person name="Liu G."/>
        </authorList>
    </citation>
    <scope>NUCLEOTIDE SEQUENCE [LARGE SCALE GENOMIC DNA]</scope>
    <source>
        <strain evidence="4 5">FJAT-51614</strain>
    </source>
</reference>
<dbReference type="Proteomes" id="UP001364890">
    <property type="component" value="Unassembled WGS sequence"/>
</dbReference>
<dbReference type="InterPro" id="IPR052967">
    <property type="entry name" value="Stress_Response_Assoc"/>
</dbReference>
<evidence type="ECO:0000259" key="2">
    <source>
        <dbReference type="Pfam" id="PF09557"/>
    </source>
</evidence>
<keyword evidence="5" id="KW-1185">Reference proteome</keyword>
<name>A0ABU8F6D1_9BACI</name>
<dbReference type="EMBL" id="JBAWSY010000005">
    <property type="protein sequence ID" value="MEI4769810.1"/>
    <property type="molecule type" value="Genomic_DNA"/>
</dbReference>
<accession>A0ABU8F6D1</accession>
<sequence length="298" mass="34007">MADKKYVGSFRTEQAVMDKINELKLEGYVEDDIYVVTNDKDSLSIVRGQTDVDLSSVDGNWLDKFMAFLSGDEPVRAAFLNMGFTNEEADRYYNEVKNGSILLYVDKEYGTIYDDKNIDLGATTTGTNFAATGKLTDNLAHEESMRLHEERLSIDKERQRAGEVNVEKHVVEEQETVEVPVEREEVYIERRAVVDETAAGDIVDDGEKIHIPVMEERVEVTKRPVVSEEIVVGKKKVKDTELVNETVRREEADIQRTDDDVDLSDPTLVSYTENKALDNDPMEENRLDNDPLNKRNRF</sequence>
<feature type="compositionally biased region" description="Basic and acidic residues" evidence="1">
    <location>
        <begin position="275"/>
        <end position="298"/>
    </location>
</feature>
<feature type="domain" description="General stress protein 17M-like" evidence="3">
    <location>
        <begin position="7"/>
        <end position="99"/>
    </location>
</feature>
<dbReference type="Pfam" id="PF09557">
    <property type="entry name" value="DUF2382"/>
    <property type="match status" value="1"/>
</dbReference>
<dbReference type="Pfam" id="PF11181">
    <property type="entry name" value="YflT"/>
    <property type="match status" value="1"/>
</dbReference>
<evidence type="ECO:0000313" key="5">
    <source>
        <dbReference type="Proteomes" id="UP001364890"/>
    </source>
</evidence>
<dbReference type="InterPro" id="IPR019060">
    <property type="entry name" value="DUF2382"/>
</dbReference>
<dbReference type="NCBIfam" id="TIGR02271">
    <property type="entry name" value="YsnF/AvaK domain"/>
    <property type="match status" value="1"/>
</dbReference>
<proteinExistence type="predicted"/>
<dbReference type="InterPro" id="IPR025889">
    <property type="entry name" value="GSP17M-like_dom"/>
</dbReference>
<organism evidence="4 5">
    <name type="scientific">Psychrobacillus mangrovi</name>
    <dbReference type="NCBI Taxonomy" id="3117745"/>
    <lineage>
        <taxon>Bacteria</taxon>
        <taxon>Bacillati</taxon>
        <taxon>Bacillota</taxon>
        <taxon>Bacilli</taxon>
        <taxon>Bacillales</taxon>
        <taxon>Bacillaceae</taxon>
        <taxon>Psychrobacillus</taxon>
    </lineage>
</organism>
<evidence type="ECO:0000259" key="3">
    <source>
        <dbReference type="Pfam" id="PF11181"/>
    </source>
</evidence>